<dbReference type="GO" id="GO:0009253">
    <property type="term" value="P:peptidoglycan catabolic process"/>
    <property type="evidence" value="ECO:0007669"/>
    <property type="project" value="InterPro"/>
</dbReference>
<dbReference type="Proteomes" id="UP000034076">
    <property type="component" value="Unassembled WGS sequence"/>
</dbReference>
<gene>
    <name evidence="3" type="ORF">CHK_0014</name>
</gene>
<dbReference type="Gene3D" id="1.10.101.10">
    <property type="entry name" value="PGBD-like superfamily/PGBD"/>
    <property type="match status" value="1"/>
</dbReference>
<dbReference type="Gene3D" id="3.40.80.10">
    <property type="entry name" value="Peptidoglycan recognition protein-like"/>
    <property type="match status" value="1"/>
</dbReference>
<comment type="caution">
    <text evidence="3">The sequence shown here is derived from an EMBL/GenBank/DDBJ whole genome shotgun (WGS) entry which is preliminary data.</text>
</comment>
<dbReference type="InterPro" id="IPR002477">
    <property type="entry name" value="Peptidoglycan-bd-like"/>
</dbReference>
<evidence type="ECO:0000313" key="4">
    <source>
        <dbReference type="Proteomes" id="UP000034076"/>
    </source>
</evidence>
<dbReference type="OrthoDB" id="1851050at2"/>
<dbReference type="Pfam" id="PF01510">
    <property type="entry name" value="Amidase_2"/>
    <property type="match status" value="1"/>
</dbReference>
<reference evidence="3 4" key="1">
    <citation type="submission" date="2015-04" db="EMBL/GenBank/DDBJ databases">
        <title>Draft genome sequence of bacteremic isolate Catabacter hongkongensis type strain HKU16T.</title>
        <authorList>
            <person name="Lau S.K."/>
            <person name="Teng J.L."/>
            <person name="Huang Y."/>
            <person name="Curreem S.O."/>
            <person name="Tsui S.K."/>
            <person name="Woo P.C."/>
        </authorList>
    </citation>
    <scope>NUCLEOTIDE SEQUENCE [LARGE SCALE GENOMIC DNA]</scope>
    <source>
        <strain evidence="3 4">HKU16</strain>
    </source>
</reference>
<dbReference type="RefSeq" id="WP_046441773.1">
    <property type="nucleotide sequence ID" value="NZ_CAUERS010000086.1"/>
</dbReference>
<dbReference type="EMBL" id="LAYJ01000002">
    <property type="protein sequence ID" value="KKI52480.1"/>
    <property type="molecule type" value="Genomic_DNA"/>
</dbReference>
<dbReference type="InterPro" id="IPR036365">
    <property type="entry name" value="PGBD-like_sf"/>
</dbReference>
<keyword evidence="4" id="KW-1185">Reference proteome</keyword>
<dbReference type="SUPFAM" id="SSF55846">
    <property type="entry name" value="N-acetylmuramoyl-L-alanine amidase-like"/>
    <property type="match status" value="1"/>
</dbReference>
<evidence type="ECO:0000259" key="1">
    <source>
        <dbReference type="Pfam" id="PF01471"/>
    </source>
</evidence>
<dbReference type="InterPro" id="IPR015510">
    <property type="entry name" value="PGRP"/>
</dbReference>
<dbReference type="STRING" id="270498.CHK_0014"/>
<dbReference type="PANTHER" id="PTHR11022:SF41">
    <property type="entry name" value="PEPTIDOGLYCAN-RECOGNITION PROTEIN LC-RELATED"/>
    <property type="match status" value="1"/>
</dbReference>
<proteinExistence type="predicted"/>
<organism evidence="3 4">
    <name type="scientific">Christensenella hongkongensis</name>
    <dbReference type="NCBI Taxonomy" id="270498"/>
    <lineage>
        <taxon>Bacteria</taxon>
        <taxon>Bacillati</taxon>
        <taxon>Bacillota</taxon>
        <taxon>Clostridia</taxon>
        <taxon>Christensenellales</taxon>
        <taxon>Christensenellaceae</taxon>
        <taxon>Christensenella</taxon>
    </lineage>
</organism>
<dbReference type="CDD" id="cd06583">
    <property type="entry name" value="PGRP"/>
    <property type="match status" value="1"/>
</dbReference>
<sequence>MFEFVKDYALKFKGTLVPRKSTKRILLHETCGGPLETVLGIHAYHLSRGHKGIDYNICVEKDGGVVWGRGLEYCGGSVNNSNISTKGMNDDSVAIVALGNFDIDQMPEAQKDGIKRITREVAQYYRITEIKGHNEVAGRDYTTCPGQYFPLDEIRAYALGNDQALQPAPEQTREEEHEFSNLFRNLKLVSPMMRGDDVRKAQERLECHLAEPGKIDGVFGKNTKAATVRFQKARIAEGYDLGSAGADGVIGPKTWKLLR</sequence>
<dbReference type="SUPFAM" id="SSF47090">
    <property type="entry name" value="PGBD-like"/>
    <property type="match status" value="1"/>
</dbReference>
<dbReference type="PANTHER" id="PTHR11022">
    <property type="entry name" value="PEPTIDOGLYCAN RECOGNITION PROTEIN"/>
    <property type="match status" value="1"/>
</dbReference>
<evidence type="ECO:0000313" key="3">
    <source>
        <dbReference type="EMBL" id="KKI52480.1"/>
    </source>
</evidence>
<dbReference type="InterPro" id="IPR036505">
    <property type="entry name" value="Amidase/PGRP_sf"/>
</dbReference>
<accession>A0A0M2NQL5</accession>
<name>A0A0M2NQL5_9FIRM</name>
<evidence type="ECO:0000259" key="2">
    <source>
        <dbReference type="Pfam" id="PF01510"/>
    </source>
</evidence>
<dbReference type="AlphaFoldDB" id="A0A0M2NQL5"/>
<dbReference type="InterPro" id="IPR002502">
    <property type="entry name" value="Amidase_domain"/>
</dbReference>
<feature type="domain" description="N-acetylmuramoyl-L-alanine amidase" evidence="2">
    <location>
        <begin position="22"/>
        <end position="147"/>
    </location>
</feature>
<dbReference type="GO" id="GO:0008745">
    <property type="term" value="F:N-acetylmuramoyl-L-alanine amidase activity"/>
    <property type="evidence" value="ECO:0007669"/>
    <property type="project" value="InterPro"/>
</dbReference>
<feature type="domain" description="Peptidoglycan binding-like" evidence="1">
    <location>
        <begin position="194"/>
        <end position="233"/>
    </location>
</feature>
<dbReference type="InterPro" id="IPR036366">
    <property type="entry name" value="PGBDSf"/>
</dbReference>
<protein>
    <submittedName>
        <fullName evidence="3">N-acetylmuramoyl-L-alanine amidase</fullName>
    </submittedName>
</protein>
<dbReference type="Pfam" id="PF01471">
    <property type="entry name" value="PG_binding_1"/>
    <property type="match status" value="1"/>
</dbReference>